<dbReference type="PANTHER" id="PTHR37319">
    <property type="entry name" value="TRANSPOSASE"/>
    <property type="match status" value="1"/>
</dbReference>
<evidence type="ECO:0000313" key="5">
    <source>
        <dbReference type="EMBL" id="MDU0270369.1"/>
    </source>
</evidence>
<keyword evidence="1" id="KW-0812">Transmembrane</keyword>
<dbReference type="SUPFAM" id="SSF53098">
    <property type="entry name" value="Ribonuclease H-like"/>
    <property type="match status" value="1"/>
</dbReference>
<feature type="domain" description="Transposase IS4-like" evidence="2">
    <location>
        <begin position="102"/>
        <end position="307"/>
    </location>
</feature>
<dbReference type="Gene3D" id="3.90.350.10">
    <property type="entry name" value="Transposase Inhibitor Protein From Tn5, Chain A, domain 1"/>
    <property type="match status" value="1"/>
</dbReference>
<dbReference type="EMBL" id="JAWDEV010000012">
    <property type="protein sequence ID" value="MDU0272105.1"/>
    <property type="molecule type" value="Genomic_DNA"/>
</dbReference>
<keyword evidence="1" id="KW-1133">Transmembrane helix</keyword>
<dbReference type="NCBIfam" id="NF033591">
    <property type="entry name" value="transpos_IS4_2"/>
    <property type="match status" value="1"/>
</dbReference>
<protein>
    <submittedName>
        <fullName evidence="6">IS4 family transposase</fullName>
    </submittedName>
</protein>
<evidence type="ECO:0000313" key="4">
    <source>
        <dbReference type="EMBL" id="MDU0270108.1"/>
    </source>
</evidence>
<comment type="caution">
    <text evidence="6">The sequence shown here is derived from an EMBL/GenBank/DDBJ whole genome shotgun (WGS) entry which is preliminary data.</text>
</comment>
<dbReference type="Proteomes" id="UP001181086">
    <property type="component" value="Unassembled WGS sequence"/>
</dbReference>
<reference evidence="6" key="1">
    <citation type="submission" date="2023-10" db="EMBL/GenBank/DDBJ databases">
        <title>Genome of Potential pathogenic bacteria in Crohn's disease.</title>
        <authorList>
            <person name="Rodriguez-Palacios A."/>
        </authorList>
    </citation>
    <scope>NUCLEOTIDE SEQUENCE</scope>
    <source>
        <strain evidence="6">CavFT-hAR62</strain>
    </source>
</reference>
<evidence type="ECO:0000313" key="8">
    <source>
        <dbReference type="EMBL" id="MDU0272457.1"/>
    </source>
</evidence>
<dbReference type="EMBL" id="JAWDEV010000004">
    <property type="protein sequence ID" value="MDU0269499.1"/>
    <property type="molecule type" value="Genomic_DNA"/>
</dbReference>
<dbReference type="AlphaFoldDB" id="A0AAE4LX46"/>
<name>A0AAE4LX46_9BACT</name>
<dbReference type="EMBL" id="JAWDEV010000007">
    <property type="protein sequence ID" value="MDU0270108.1"/>
    <property type="molecule type" value="Genomic_DNA"/>
</dbReference>
<proteinExistence type="predicted"/>
<feature type="transmembrane region" description="Helical" evidence="1">
    <location>
        <begin position="111"/>
        <end position="131"/>
    </location>
</feature>
<evidence type="ECO:0000313" key="7">
    <source>
        <dbReference type="EMBL" id="MDU0272274.1"/>
    </source>
</evidence>
<dbReference type="InterPro" id="IPR047768">
    <property type="entry name" value="Tn5p-like"/>
</dbReference>
<dbReference type="Pfam" id="PF01609">
    <property type="entry name" value="DDE_Tnp_1"/>
    <property type="match status" value="1"/>
</dbReference>
<dbReference type="EMBL" id="JAWDEV010000010">
    <property type="protein sequence ID" value="MDU0270369.1"/>
    <property type="molecule type" value="Genomic_DNA"/>
</dbReference>
<dbReference type="EMBL" id="JAWDEV010000012">
    <property type="protein sequence ID" value="MDU0272274.1"/>
    <property type="molecule type" value="Genomic_DNA"/>
</dbReference>
<dbReference type="GO" id="GO:0006313">
    <property type="term" value="P:DNA transposition"/>
    <property type="evidence" value="ECO:0007669"/>
    <property type="project" value="InterPro"/>
</dbReference>
<dbReference type="EMBL" id="JAWDEV010000012">
    <property type="protein sequence ID" value="MDU0272457.1"/>
    <property type="molecule type" value="Genomic_DNA"/>
</dbReference>
<organism evidence="6 9">
    <name type="scientific">Phocaeicola dorei</name>
    <dbReference type="NCBI Taxonomy" id="357276"/>
    <lineage>
        <taxon>Bacteria</taxon>
        <taxon>Pseudomonadati</taxon>
        <taxon>Bacteroidota</taxon>
        <taxon>Bacteroidia</taxon>
        <taxon>Bacteroidales</taxon>
        <taxon>Bacteroidaceae</taxon>
        <taxon>Phocaeicola</taxon>
    </lineage>
</organism>
<evidence type="ECO:0000313" key="6">
    <source>
        <dbReference type="EMBL" id="MDU0272105.1"/>
    </source>
</evidence>
<evidence type="ECO:0000313" key="9">
    <source>
        <dbReference type="Proteomes" id="UP001181086"/>
    </source>
</evidence>
<feature type="transmembrane region" description="Helical" evidence="1">
    <location>
        <begin position="295"/>
        <end position="315"/>
    </location>
</feature>
<accession>A0AAE4LX46</accession>
<sequence length="364" mass="42455">MSRSSKVHYKSSDLFSILREHFGKDMNLARIKAMSMMICALCKVQRVAYTKLASAFDNEAETASSLRRIQRLIAECIINTDLIARLILKLIPVKGPYSLSMDRTNWKFSNTNINILTLGIIYEGMAFPIVFKMMDKRGNSNTEERMELIRRFCALAGENSIAHLMADREFVGSEWFAFLNSRGIHYHIRIRENFRVIRHGKESKAHWLFTDLKLGECQHLSGIYYVNGQPCYLSGSKIKDKEGKPEFQILVSYCNAEEALDMYRQRWQIETMFKGLKSSGFNIEDSHVRSQERMANLFSIVMIAYVWCYLVGIYIHENIKEIKVLHHGRKAKSLFKYGLEYISHCLLNHTNRYRIDIFKFLSYT</sequence>
<gene>
    <name evidence="3" type="ORF">RVH45_06215</name>
    <name evidence="4" type="ORF">RVH45_09365</name>
    <name evidence="5" type="ORF">RVH45_10775</name>
    <name evidence="6" type="ORF">RVH45_19890</name>
    <name evidence="7" type="ORF">RVH45_20815</name>
    <name evidence="8" type="ORF">RVH45_21765</name>
</gene>
<dbReference type="InterPro" id="IPR002559">
    <property type="entry name" value="Transposase_11"/>
</dbReference>
<evidence type="ECO:0000313" key="3">
    <source>
        <dbReference type="EMBL" id="MDU0269499.1"/>
    </source>
</evidence>
<evidence type="ECO:0000259" key="2">
    <source>
        <dbReference type="Pfam" id="PF01609"/>
    </source>
</evidence>
<dbReference type="RefSeq" id="WP_195493880.1">
    <property type="nucleotide sequence ID" value="NZ_BAABZF010000001.1"/>
</dbReference>
<dbReference type="GO" id="GO:0003677">
    <property type="term" value="F:DNA binding"/>
    <property type="evidence" value="ECO:0007669"/>
    <property type="project" value="InterPro"/>
</dbReference>
<dbReference type="GO" id="GO:0004803">
    <property type="term" value="F:transposase activity"/>
    <property type="evidence" value="ECO:0007669"/>
    <property type="project" value="InterPro"/>
</dbReference>
<dbReference type="InterPro" id="IPR047658">
    <property type="entry name" value="IS4-like_transpos"/>
</dbReference>
<evidence type="ECO:0000256" key="1">
    <source>
        <dbReference type="SAM" id="Phobius"/>
    </source>
</evidence>
<keyword evidence="1" id="KW-0472">Membrane</keyword>
<dbReference type="PANTHER" id="PTHR37319:SF1">
    <property type="entry name" value="TRANSPOSASE TN5 DIMERISATION DOMAIN-CONTAINING PROTEIN"/>
    <property type="match status" value="1"/>
</dbReference>
<dbReference type="InterPro" id="IPR012337">
    <property type="entry name" value="RNaseH-like_sf"/>
</dbReference>